<keyword evidence="3" id="KW-1185">Reference proteome</keyword>
<gene>
    <name evidence="2" type="ORF">QBC47DRAFT_439740</name>
</gene>
<evidence type="ECO:0000313" key="3">
    <source>
        <dbReference type="Proteomes" id="UP001239445"/>
    </source>
</evidence>
<name>A0AAJ0B2D3_9PEZI</name>
<protein>
    <submittedName>
        <fullName evidence="2">Uncharacterized protein</fullName>
    </submittedName>
</protein>
<dbReference type="EMBL" id="MU839851">
    <property type="protein sequence ID" value="KAK1749935.1"/>
    <property type="molecule type" value="Genomic_DNA"/>
</dbReference>
<organism evidence="2 3">
    <name type="scientific">Echria macrotheca</name>
    <dbReference type="NCBI Taxonomy" id="438768"/>
    <lineage>
        <taxon>Eukaryota</taxon>
        <taxon>Fungi</taxon>
        <taxon>Dikarya</taxon>
        <taxon>Ascomycota</taxon>
        <taxon>Pezizomycotina</taxon>
        <taxon>Sordariomycetes</taxon>
        <taxon>Sordariomycetidae</taxon>
        <taxon>Sordariales</taxon>
        <taxon>Schizotheciaceae</taxon>
        <taxon>Echria</taxon>
    </lineage>
</organism>
<dbReference type="Proteomes" id="UP001239445">
    <property type="component" value="Unassembled WGS sequence"/>
</dbReference>
<sequence length="200" mass="23100">MLMRNVLGIHVLALVLLSRRVHADRPSNISRELQAICMAHGKLQLVGTYEYGVDPMTAFELLNVSQRAKKREIEAAAENTMAELSEMQADDMYVQRRRDAIVAAHDLLVSPDARTYYEQVWVPQITHIRLRPQKDCAWMRLIDMHACHCVDTWPTIGLVGLIEHSNKKMEARPKMRARCLRDPSLWERVTTWWAGARERA</sequence>
<feature type="signal peptide" evidence="1">
    <location>
        <begin position="1"/>
        <end position="23"/>
    </location>
</feature>
<accession>A0AAJ0B2D3</accession>
<proteinExistence type="predicted"/>
<evidence type="ECO:0000256" key="1">
    <source>
        <dbReference type="SAM" id="SignalP"/>
    </source>
</evidence>
<dbReference type="AlphaFoldDB" id="A0AAJ0B2D3"/>
<feature type="chain" id="PRO_5042585178" evidence="1">
    <location>
        <begin position="24"/>
        <end position="200"/>
    </location>
</feature>
<comment type="caution">
    <text evidence="2">The sequence shown here is derived from an EMBL/GenBank/DDBJ whole genome shotgun (WGS) entry which is preliminary data.</text>
</comment>
<keyword evidence="1" id="KW-0732">Signal</keyword>
<reference evidence="2" key="1">
    <citation type="submission" date="2023-06" db="EMBL/GenBank/DDBJ databases">
        <title>Genome-scale phylogeny and comparative genomics of the fungal order Sordariales.</title>
        <authorList>
            <consortium name="Lawrence Berkeley National Laboratory"/>
            <person name="Hensen N."/>
            <person name="Bonometti L."/>
            <person name="Westerberg I."/>
            <person name="Brannstrom I.O."/>
            <person name="Guillou S."/>
            <person name="Cros-Aarteil S."/>
            <person name="Calhoun S."/>
            <person name="Haridas S."/>
            <person name="Kuo A."/>
            <person name="Mondo S."/>
            <person name="Pangilinan J."/>
            <person name="Riley R."/>
            <person name="Labutti K."/>
            <person name="Andreopoulos B."/>
            <person name="Lipzen A."/>
            <person name="Chen C."/>
            <person name="Yanf M."/>
            <person name="Daum C."/>
            <person name="Ng V."/>
            <person name="Clum A."/>
            <person name="Steindorff A."/>
            <person name="Ohm R."/>
            <person name="Martin F."/>
            <person name="Silar P."/>
            <person name="Natvig D."/>
            <person name="Lalanne C."/>
            <person name="Gautier V."/>
            <person name="Ament-Velasquez S.L."/>
            <person name="Kruys A."/>
            <person name="Hutchinson M.I."/>
            <person name="Powell A.J."/>
            <person name="Barry K."/>
            <person name="Miller A.N."/>
            <person name="Grigoriev I.V."/>
            <person name="Debuchy R."/>
            <person name="Gladieux P."/>
            <person name="Thoren M.H."/>
            <person name="Johannesson H."/>
        </authorList>
    </citation>
    <scope>NUCLEOTIDE SEQUENCE</scope>
    <source>
        <strain evidence="2">PSN4</strain>
    </source>
</reference>
<evidence type="ECO:0000313" key="2">
    <source>
        <dbReference type="EMBL" id="KAK1749935.1"/>
    </source>
</evidence>